<dbReference type="Proteomes" id="UP000469185">
    <property type="component" value="Unassembled WGS sequence"/>
</dbReference>
<dbReference type="SUPFAM" id="SSF56601">
    <property type="entry name" value="beta-lactamase/transpeptidase-like"/>
    <property type="match status" value="1"/>
</dbReference>
<evidence type="ECO:0000259" key="1">
    <source>
        <dbReference type="Pfam" id="PF13354"/>
    </source>
</evidence>
<keyword evidence="2" id="KW-0378">Hydrolase</keyword>
<dbReference type="GO" id="GO:0008800">
    <property type="term" value="F:beta-lactamase activity"/>
    <property type="evidence" value="ECO:0007669"/>
    <property type="project" value="InterPro"/>
</dbReference>
<dbReference type="PANTHER" id="PTHR35333:SF3">
    <property type="entry name" value="BETA-LACTAMASE-TYPE TRANSPEPTIDASE FOLD CONTAINING PROTEIN"/>
    <property type="match status" value="1"/>
</dbReference>
<proteinExistence type="predicted"/>
<evidence type="ECO:0000313" key="3">
    <source>
        <dbReference type="Proteomes" id="UP000469185"/>
    </source>
</evidence>
<protein>
    <submittedName>
        <fullName evidence="2">Serine hydrolase</fullName>
    </submittedName>
</protein>
<keyword evidence="3" id="KW-1185">Reference proteome</keyword>
<evidence type="ECO:0000313" key="2">
    <source>
        <dbReference type="EMBL" id="NED98479.1"/>
    </source>
</evidence>
<dbReference type="Gene3D" id="3.40.710.10">
    <property type="entry name" value="DD-peptidase/beta-lactamase superfamily"/>
    <property type="match status" value="1"/>
</dbReference>
<sequence>MPAWPRHSAGTLGEQLAGLAAESPGTWAFAVREQGRAVASVRGDVVVPAASTIKVALMVLALQDVEAERCRLDSVLRVPDERVGGSGVLRLLPSVRALRLDETLELMIGISDNTAANMVIGMLGVDDVARRVAALGARNTRLERRLMDLEAARQGRDNVTTADDQALLLDLLAGETVLSVELRQHALEILGRQQVNDRMPAALGPDVVCRHKTGELEGVRHDVGLLEFDGRQVAFAALGTDLPEQAAGGGPAGSVIAGAARMVVDAARAR</sequence>
<name>A0A6N9YUK2_9ACTN</name>
<gene>
    <name evidence="2" type="ORF">G1H11_24585</name>
</gene>
<dbReference type="PANTHER" id="PTHR35333">
    <property type="entry name" value="BETA-LACTAMASE"/>
    <property type="match status" value="1"/>
</dbReference>
<dbReference type="AlphaFoldDB" id="A0A6N9YUK2"/>
<dbReference type="GO" id="GO:0030655">
    <property type="term" value="P:beta-lactam antibiotic catabolic process"/>
    <property type="evidence" value="ECO:0007669"/>
    <property type="project" value="InterPro"/>
</dbReference>
<dbReference type="RefSeq" id="WP_163821317.1">
    <property type="nucleotide sequence ID" value="NZ_JAAGOB010000022.1"/>
</dbReference>
<dbReference type="EMBL" id="JAAGOB010000022">
    <property type="protein sequence ID" value="NED98479.1"/>
    <property type="molecule type" value="Genomic_DNA"/>
</dbReference>
<dbReference type="InterPro" id="IPR012338">
    <property type="entry name" value="Beta-lactam/transpept-like"/>
</dbReference>
<dbReference type="GO" id="GO:0046677">
    <property type="term" value="P:response to antibiotic"/>
    <property type="evidence" value="ECO:0007669"/>
    <property type="project" value="InterPro"/>
</dbReference>
<organism evidence="2 3">
    <name type="scientific">Phytoactinopolyspora alkaliphila</name>
    <dbReference type="NCBI Taxonomy" id="1783498"/>
    <lineage>
        <taxon>Bacteria</taxon>
        <taxon>Bacillati</taxon>
        <taxon>Actinomycetota</taxon>
        <taxon>Actinomycetes</taxon>
        <taxon>Jiangellales</taxon>
        <taxon>Jiangellaceae</taxon>
        <taxon>Phytoactinopolyspora</taxon>
    </lineage>
</organism>
<dbReference type="InterPro" id="IPR000871">
    <property type="entry name" value="Beta-lactam_class-A"/>
</dbReference>
<dbReference type="Pfam" id="PF13354">
    <property type="entry name" value="Beta-lactamase2"/>
    <property type="match status" value="1"/>
</dbReference>
<accession>A0A6N9YUK2</accession>
<dbReference type="InterPro" id="IPR045155">
    <property type="entry name" value="Beta-lactam_cat"/>
</dbReference>
<comment type="caution">
    <text evidence="2">The sequence shown here is derived from an EMBL/GenBank/DDBJ whole genome shotgun (WGS) entry which is preliminary data.</text>
</comment>
<reference evidence="2 3" key="1">
    <citation type="submission" date="2020-02" db="EMBL/GenBank/DDBJ databases">
        <authorList>
            <person name="Li X.-J."/>
            <person name="Feng X.-M."/>
        </authorList>
    </citation>
    <scope>NUCLEOTIDE SEQUENCE [LARGE SCALE GENOMIC DNA]</scope>
    <source>
        <strain evidence="2 3">CGMCC 4.7225</strain>
    </source>
</reference>
<feature type="domain" description="Beta-lactamase class A catalytic" evidence="1">
    <location>
        <begin position="36"/>
        <end position="238"/>
    </location>
</feature>